<dbReference type="Proteomes" id="UP000193920">
    <property type="component" value="Unassembled WGS sequence"/>
</dbReference>
<dbReference type="OrthoDB" id="10559875at2759"/>
<evidence type="ECO:0008006" key="3">
    <source>
        <dbReference type="Google" id="ProtNLM"/>
    </source>
</evidence>
<keyword evidence="2" id="KW-1185">Reference proteome</keyword>
<protein>
    <recommendedName>
        <fullName evidence="3">Pectin lyase-like protein</fullName>
    </recommendedName>
</protein>
<proteinExistence type="predicted"/>
<gene>
    <name evidence="1" type="ORF">LY90DRAFT_14022</name>
</gene>
<dbReference type="AlphaFoldDB" id="A0A1Y2CGU9"/>
<comment type="caution">
    <text evidence="1">The sequence shown here is derived from an EMBL/GenBank/DDBJ whole genome shotgun (WGS) entry which is preliminary data.</text>
</comment>
<dbReference type="EMBL" id="MCOG01000108">
    <property type="protein sequence ID" value="ORY46283.1"/>
    <property type="molecule type" value="Genomic_DNA"/>
</dbReference>
<reference evidence="1 2" key="1">
    <citation type="submission" date="2016-08" db="EMBL/GenBank/DDBJ databases">
        <title>A Parts List for Fungal Cellulosomes Revealed by Comparative Genomics.</title>
        <authorList>
            <consortium name="DOE Joint Genome Institute"/>
            <person name="Haitjema C.H."/>
            <person name="Gilmore S.P."/>
            <person name="Henske J.K."/>
            <person name="Solomon K.V."/>
            <person name="De Groot R."/>
            <person name="Kuo A."/>
            <person name="Mondo S.J."/>
            <person name="Salamov A.A."/>
            <person name="Labutti K."/>
            <person name="Zhao Z."/>
            <person name="Chiniquy J."/>
            <person name="Barry K."/>
            <person name="Brewer H.M."/>
            <person name="Purvine S.O."/>
            <person name="Wright A.T."/>
            <person name="Boxma B."/>
            <person name="Van Alen T."/>
            <person name="Hackstein J.H."/>
            <person name="Baker S.E."/>
            <person name="Grigoriev I.V."/>
            <person name="O'Malley M.A."/>
        </authorList>
    </citation>
    <scope>NUCLEOTIDE SEQUENCE [LARGE SCALE GENOMIC DNA]</scope>
    <source>
        <strain evidence="1 2">G1</strain>
    </source>
</reference>
<accession>A0A1Y2CGU9</accession>
<evidence type="ECO:0000313" key="1">
    <source>
        <dbReference type="EMBL" id="ORY46283.1"/>
    </source>
</evidence>
<name>A0A1Y2CGU9_9FUNG</name>
<sequence>MLSLITFENCYFSKIEKDSLNETKGAFYQSQFGGEYLIIKNSLFENINIDTETPLIYGSYLELEILNTTFSNCYSNYGYLINLYKNIYMRPIKIVNTSFINTCTIFNGNSNTFEITGSSFRNITLKNSLPAIIDSVYSDINISNTEFIDLNITSSLFNNQSKNIFLDNITFKNINTNSKALLKFEYNNFYINNLKVDNIKCNGDIRYSSLILINSVEKKYNIHIKGLSITNSISNGPFIVIMGEAVEFILEDSNIHNVKSYGPIIDIISNDVILYIL</sequence>
<evidence type="ECO:0000313" key="2">
    <source>
        <dbReference type="Proteomes" id="UP000193920"/>
    </source>
</evidence>
<organism evidence="1 2">
    <name type="scientific">Neocallimastix californiae</name>
    <dbReference type="NCBI Taxonomy" id="1754190"/>
    <lineage>
        <taxon>Eukaryota</taxon>
        <taxon>Fungi</taxon>
        <taxon>Fungi incertae sedis</taxon>
        <taxon>Chytridiomycota</taxon>
        <taxon>Chytridiomycota incertae sedis</taxon>
        <taxon>Neocallimastigomycetes</taxon>
        <taxon>Neocallimastigales</taxon>
        <taxon>Neocallimastigaceae</taxon>
        <taxon>Neocallimastix</taxon>
    </lineage>
</organism>